<evidence type="ECO:0000313" key="8">
    <source>
        <dbReference type="Proteomes" id="UP000223596"/>
    </source>
</evidence>
<keyword evidence="7" id="KW-0282">Flagellum</keyword>
<name>A0AB36TJY2_ACETH</name>
<dbReference type="RefSeq" id="WP_003513572.1">
    <property type="nucleotide sequence ID" value="NZ_CP013828.1"/>
</dbReference>
<dbReference type="PANTHER" id="PTHR42792:SF1">
    <property type="entry name" value="FLAGELLAR HOOK-ASSOCIATED PROTEIN 3"/>
    <property type="match status" value="1"/>
</dbReference>
<evidence type="ECO:0000256" key="3">
    <source>
        <dbReference type="ARBA" id="ARBA00023143"/>
    </source>
</evidence>
<feature type="domain" description="Flagellin C-terminal" evidence="6">
    <location>
        <begin position="218"/>
        <end position="301"/>
    </location>
</feature>
<protein>
    <submittedName>
        <fullName evidence="7">Flagellar hook-associated protein 3 FlgL</fullName>
    </submittedName>
</protein>
<evidence type="ECO:0000256" key="2">
    <source>
        <dbReference type="ARBA" id="ARBA00005709"/>
    </source>
</evidence>
<dbReference type="InterPro" id="IPR001029">
    <property type="entry name" value="Flagellin_N"/>
</dbReference>
<comment type="caution">
    <text evidence="7">The sequence shown here is derived from an EMBL/GenBank/DDBJ whole genome shotgun (WGS) entry which is preliminary data.</text>
</comment>
<dbReference type="EMBL" id="PDBW01000001">
    <property type="protein sequence ID" value="PFH04212.1"/>
    <property type="molecule type" value="Genomic_DNA"/>
</dbReference>
<dbReference type="GO" id="GO:0071973">
    <property type="term" value="P:bacterial-type flagellum-dependent cell motility"/>
    <property type="evidence" value="ECO:0007669"/>
    <property type="project" value="InterPro"/>
</dbReference>
<evidence type="ECO:0000313" key="7">
    <source>
        <dbReference type="EMBL" id="PFH04212.1"/>
    </source>
</evidence>
<dbReference type="Pfam" id="PF00669">
    <property type="entry name" value="Flagellin_N"/>
    <property type="match status" value="1"/>
</dbReference>
<dbReference type="GO" id="GO:0009424">
    <property type="term" value="C:bacterial-type flagellum hook"/>
    <property type="evidence" value="ECO:0007669"/>
    <property type="project" value="InterPro"/>
</dbReference>
<evidence type="ECO:0000256" key="1">
    <source>
        <dbReference type="ARBA" id="ARBA00004365"/>
    </source>
</evidence>
<dbReference type="SUPFAM" id="SSF64518">
    <property type="entry name" value="Phase 1 flagellin"/>
    <property type="match status" value="1"/>
</dbReference>
<keyword evidence="3" id="KW-0975">Bacterial flagellum</keyword>
<feature type="coiled-coil region" evidence="4">
    <location>
        <begin position="100"/>
        <end position="127"/>
    </location>
</feature>
<accession>A0AB36TJY2</accession>
<comment type="subcellular location">
    <subcellularLocation>
        <location evidence="1">Bacterial flagellum</location>
    </subcellularLocation>
</comment>
<gene>
    <name evidence="7" type="ORF">M972_113040</name>
</gene>
<keyword evidence="4" id="KW-0175">Coiled coil</keyword>
<proteinExistence type="inferred from homology"/>
<keyword evidence="7" id="KW-0966">Cell projection</keyword>
<dbReference type="PANTHER" id="PTHR42792">
    <property type="entry name" value="FLAGELLIN"/>
    <property type="match status" value="1"/>
</dbReference>
<organism evidence="7 8">
    <name type="scientific">Acetivibrio thermocellus AD2</name>
    <dbReference type="NCBI Taxonomy" id="1138384"/>
    <lineage>
        <taxon>Bacteria</taxon>
        <taxon>Bacillati</taxon>
        <taxon>Bacillota</taxon>
        <taxon>Clostridia</taxon>
        <taxon>Eubacteriales</taxon>
        <taxon>Oscillospiraceae</taxon>
        <taxon>Acetivibrio</taxon>
    </lineage>
</organism>
<dbReference type="Proteomes" id="UP000223596">
    <property type="component" value="Unassembled WGS sequence"/>
</dbReference>
<dbReference type="InterPro" id="IPR046358">
    <property type="entry name" value="Flagellin_C"/>
</dbReference>
<dbReference type="AlphaFoldDB" id="A0AB36TJY2"/>
<evidence type="ECO:0000259" key="5">
    <source>
        <dbReference type="Pfam" id="PF00669"/>
    </source>
</evidence>
<dbReference type="PRINTS" id="PR00207">
    <property type="entry name" value="FLAGELLIN"/>
</dbReference>
<feature type="domain" description="Flagellin N-terminal" evidence="5">
    <location>
        <begin position="3"/>
        <end position="140"/>
    </location>
</feature>
<dbReference type="Pfam" id="PF00700">
    <property type="entry name" value="Flagellin_C"/>
    <property type="match status" value="1"/>
</dbReference>
<evidence type="ECO:0000259" key="6">
    <source>
        <dbReference type="Pfam" id="PF00700"/>
    </source>
</evidence>
<dbReference type="GO" id="GO:0005198">
    <property type="term" value="F:structural molecule activity"/>
    <property type="evidence" value="ECO:0007669"/>
    <property type="project" value="InterPro"/>
</dbReference>
<sequence>MRITNNMIVNNMINNIGKNLARMDKYQQMLATGKKITVPSDDPVVAARALKLRTDVAQIEQYKTNVQDAMSWLEITESAVANVGDILQRARELAVQASSGTTTEEDTKKIKQEVEQLKNQLIKIANSTYAGRYIFSGFKTNTRLMDDDGYFTMDVANSEAIIYQIGISDSININVPGGDLFNGGIDAGAGGKGKLIADFEAYINALDSGDHSLISDAITNIDENLNHVLRIRADIGARYNRLELTADRLDIDSINFRKLMSENEDVDQAENILLLKTEENVYRASLSGGARIIQTSLVDFLK</sequence>
<reference evidence="7 8" key="1">
    <citation type="submission" date="2017-09" db="EMBL/GenBank/DDBJ databases">
        <title>Evaluation of Pacific Biosciences Sequencing Technology to Finishing C. thermocellum Genome Sequences.</title>
        <authorList>
            <person name="Brown S."/>
        </authorList>
    </citation>
    <scope>NUCLEOTIDE SEQUENCE [LARGE SCALE GENOMIC DNA]</scope>
    <source>
        <strain evidence="7 8">AD2</strain>
    </source>
</reference>
<keyword evidence="7" id="KW-0969">Cilium</keyword>
<dbReference type="GeneID" id="35803871"/>
<dbReference type="Gene3D" id="1.20.1330.10">
    <property type="entry name" value="f41 fragment of flagellin, N-terminal domain"/>
    <property type="match status" value="1"/>
</dbReference>
<dbReference type="InterPro" id="IPR013384">
    <property type="entry name" value="Flagell_FlgL"/>
</dbReference>
<dbReference type="InterPro" id="IPR001492">
    <property type="entry name" value="Flagellin"/>
</dbReference>
<comment type="similarity">
    <text evidence="2">Belongs to the bacterial flagellin family.</text>
</comment>
<dbReference type="NCBIfam" id="TIGR02550">
    <property type="entry name" value="flagell_flgL"/>
    <property type="match status" value="1"/>
</dbReference>
<evidence type="ECO:0000256" key="4">
    <source>
        <dbReference type="SAM" id="Coils"/>
    </source>
</evidence>